<comment type="subcellular location">
    <subcellularLocation>
        <location evidence="1 6">Membrane</location>
        <topology evidence="1 6">Multi-pass membrane protein</topology>
    </subcellularLocation>
</comment>
<dbReference type="Proteomes" id="UP000472270">
    <property type="component" value="Unassembled WGS sequence"/>
</dbReference>
<evidence type="ECO:0000256" key="4">
    <source>
        <dbReference type="ARBA" id="ARBA00022989"/>
    </source>
</evidence>
<feature type="region of interest" description="Disordered" evidence="7">
    <location>
        <begin position="738"/>
        <end position="808"/>
    </location>
</feature>
<dbReference type="PANTHER" id="PTHR12308">
    <property type="entry name" value="ANOCTAMIN"/>
    <property type="match status" value="1"/>
</dbReference>
<dbReference type="Pfam" id="PF04547">
    <property type="entry name" value="Anoctamin"/>
    <property type="match status" value="1"/>
</dbReference>
<dbReference type="PANTHER" id="PTHR12308:SF33">
    <property type="entry name" value="ANOCTAMIN"/>
    <property type="match status" value="1"/>
</dbReference>
<proteinExistence type="inferred from homology"/>
<feature type="transmembrane region" description="Helical" evidence="6">
    <location>
        <begin position="604"/>
        <end position="627"/>
    </location>
</feature>
<feature type="region of interest" description="Disordered" evidence="7">
    <location>
        <begin position="825"/>
        <end position="960"/>
    </location>
</feature>
<evidence type="ECO:0000256" key="6">
    <source>
        <dbReference type="RuleBase" id="RU280814"/>
    </source>
</evidence>
<evidence type="ECO:0000313" key="9">
    <source>
        <dbReference type="Ensembl" id="ENSSRHP00000078409.1"/>
    </source>
</evidence>
<feature type="transmembrane region" description="Helical" evidence="6">
    <location>
        <begin position="254"/>
        <end position="277"/>
    </location>
</feature>
<feature type="transmembrane region" description="Helical" evidence="6">
    <location>
        <begin position="654"/>
        <end position="674"/>
    </location>
</feature>
<feature type="region of interest" description="Disordered" evidence="7">
    <location>
        <begin position="550"/>
        <end position="573"/>
    </location>
</feature>
<evidence type="ECO:0000256" key="1">
    <source>
        <dbReference type="ARBA" id="ARBA00004141"/>
    </source>
</evidence>
<reference evidence="9" key="2">
    <citation type="submission" date="2025-09" db="UniProtKB">
        <authorList>
            <consortium name="Ensembl"/>
        </authorList>
    </citation>
    <scope>IDENTIFICATION</scope>
</reference>
<dbReference type="Ensembl" id="ENSSRHT00000080540.1">
    <property type="protein sequence ID" value="ENSSRHP00000078409.1"/>
    <property type="gene ID" value="ENSSRHG00000038902.1"/>
</dbReference>
<feature type="transmembrane region" description="Helical" evidence="6">
    <location>
        <begin position="337"/>
        <end position="360"/>
    </location>
</feature>
<reference evidence="9" key="1">
    <citation type="submission" date="2025-08" db="UniProtKB">
        <authorList>
            <consortium name="Ensembl"/>
        </authorList>
    </citation>
    <scope>IDENTIFICATION</scope>
</reference>
<sequence length="960" mass="109136">ILGTPETYITYLFFSGVSQCNKYHIGHEVFIIVSTDTTDDHTLLWLLNHIRLGIPELIIQIRHHKHTRMYAFFVTATYENLLRGAEEMELQKAVKPEFGGGSRSFSCEEDYIYENIESELCFFTSQERQSIIKYWLDNLRAKHGEALHNIHFLEGQPIIPELRARGVIQQVFPLHEQRILGQLMKSWVQAVCEKHQLNMPFFSICWAELAYKWGTLDSPAESLEEPRPQFRGVKRCSPVTGCEEFYYPPWRRRVFRWLVSFPICILCLCFVFLAMLVCFELQEFVMGIKELPRVARFIPKIMLAITVTACDEVYRKIACWLNDMENYRLQSAYEKNLIIKMVLFQFVNSYLSLFYIGFYLKDMERLKEMLATLLIIRQFVQNMKEVLQPYLAERHRLGELTLRAVWELLVSALLKYGRLAAGRAQVSPSDPTVLGSGLRGPQMGEEGPRERRERKYNESESLIDCGMKLRKVSFIEKVERKSASCVSPVDDSFLEEGSPTMVERGMDPASVFEMCDDYDDENGVPEMKELTAEPLPAGVENNTSVRLRKRGRSLERADGKTKRDSWMDPPEEQETTTLTQAEMESCMQTNQDTFQDYQEMFVQFGYVVLFSSAFPLAAMCALINNIIEIRSDAFKLCTSLQRPFGLRVWSIGQWQTVMEAMGLIAIIVNCYLIGQCGQLQRLFPWLSPEMAIISIVILEHFAVLLKYIIHVAIPDIPSWVGEEMAKLEFQRKEAFKRQAQQHFQEQQRRKREEEERQRQAEYQARRDRDDGRSDSSGGDHHHDKSHSGKSRPGGGGEKPKRPSSLLGNNNVMKLKQIIPLQNKFSSGTARSPQSPTGSEPKLPGFLSFKFLKSPENKKEAAAAAASASVSTAPPVQERAERSQSPNKSFNPGKLFNFGKSEGGACVNGAQPSKPGDGGQVQDKPPTKSDLNGVPDEIPSPCGENGDNGSSSDADPSGPKM</sequence>
<feature type="compositionally biased region" description="Low complexity" evidence="7">
    <location>
        <begin position="861"/>
        <end position="872"/>
    </location>
</feature>
<protein>
    <recommendedName>
        <fullName evidence="6">Anoctamin</fullName>
    </recommendedName>
</protein>
<gene>
    <name evidence="9" type="primary">ano8</name>
</gene>
<evidence type="ECO:0000256" key="5">
    <source>
        <dbReference type="ARBA" id="ARBA00023136"/>
    </source>
</evidence>
<feature type="compositionally biased region" description="Basic and acidic residues" evidence="7">
    <location>
        <begin position="745"/>
        <end position="786"/>
    </location>
</feature>
<evidence type="ECO:0000313" key="10">
    <source>
        <dbReference type="Proteomes" id="UP000472270"/>
    </source>
</evidence>
<feature type="transmembrane region" description="Helical" evidence="6">
    <location>
        <begin position="686"/>
        <end position="709"/>
    </location>
</feature>
<feature type="compositionally biased region" description="Basic and acidic residues" evidence="7">
    <location>
        <begin position="446"/>
        <end position="457"/>
    </location>
</feature>
<evidence type="ECO:0000256" key="2">
    <source>
        <dbReference type="ARBA" id="ARBA00009671"/>
    </source>
</evidence>
<feature type="region of interest" description="Disordered" evidence="7">
    <location>
        <begin position="429"/>
        <end position="457"/>
    </location>
</feature>
<dbReference type="InterPro" id="IPR007632">
    <property type="entry name" value="Anoctamin"/>
</dbReference>
<organism evidence="9 10">
    <name type="scientific">Sinocyclocheilus rhinocerous</name>
    <dbReference type="NCBI Taxonomy" id="307959"/>
    <lineage>
        <taxon>Eukaryota</taxon>
        <taxon>Metazoa</taxon>
        <taxon>Chordata</taxon>
        <taxon>Craniata</taxon>
        <taxon>Vertebrata</taxon>
        <taxon>Euteleostomi</taxon>
        <taxon>Actinopterygii</taxon>
        <taxon>Neopterygii</taxon>
        <taxon>Teleostei</taxon>
        <taxon>Ostariophysi</taxon>
        <taxon>Cypriniformes</taxon>
        <taxon>Cyprinidae</taxon>
        <taxon>Cyprininae</taxon>
        <taxon>Sinocyclocheilus</taxon>
    </lineage>
</organism>
<comment type="similarity">
    <text evidence="2 6">Belongs to the anoctamin family.</text>
</comment>
<keyword evidence="4 6" id="KW-1133">Transmembrane helix</keyword>
<dbReference type="InterPro" id="IPR049452">
    <property type="entry name" value="Anoctamin_TM"/>
</dbReference>
<feature type="compositionally biased region" description="Polar residues" evidence="7">
    <location>
        <begin position="825"/>
        <end position="837"/>
    </location>
</feature>
<dbReference type="GO" id="GO:0005254">
    <property type="term" value="F:chloride channel activity"/>
    <property type="evidence" value="ECO:0007669"/>
    <property type="project" value="TreeGrafter"/>
</dbReference>
<feature type="domain" description="Anoctamin transmembrane" evidence="8">
    <location>
        <begin position="207"/>
        <end position="726"/>
    </location>
</feature>
<comment type="caution">
    <text evidence="6">Lacks conserved residue(s) required for the propagation of feature annotation.</text>
</comment>
<keyword evidence="10" id="KW-1185">Reference proteome</keyword>
<evidence type="ECO:0000256" key="3">
    <source>
        <dbReference type="ARBA" id="ARBA00022692"/>
    </source>
</evidence>
<accession>A0A673LH37</accession>
<feature type="compositionally biased region" description="Basic and acidic residues" evidence="7">
    <location>
        <begin position="552"/>
        <end position="566"/>
    </location>
</feature>
<evidence type="ECO:0000259" key="8">
    <source>
        <dbReference type="Pfam" id="PF04547"/>
    </source>
</evidence>
<dbReference type="GO" id="GO:0005886">
    <property type="term" value="C:plasma membrane"/>
    <property type="evidence" value="ECO:0007669"/>
    <property type="project" value="TreeGrafter"/>
</dbReference>
<keyword evidence="5 6" id="KW-0472">Membrane</keyword>
<keyword evidence="3 6" id="KW-0812">Transmembrane</keyword>
<name>A0A673LH37_9TELE</name>
<dbReference type="AlphaFoldDB" id="A0A673LH37"/>
<evidence type="ECO:0000256" key="7">
    <source>
        <dbReference type="SAM" id="MobiDB-lite"/>
    </source>
</evidence>